<dbReference type="CDD" id="cd18807">
    <property type="entry name" value="SF1_C_UvrD"/>
    <property type="match status" value="1"/>
</dbReference>
<keyword evidence="3" id="KW-0378">Hydrolase</keyword>
<dbReference type="PROSITE" id="PS51217">
    <property type="entry name" value="UVRD_HELICASE_CTER"/>
    <property type="match status" value="1"/>
</dbReference>
<dbReference type="InterPro" id="IPR014016">
    <property type="entry name" value="UvrD-like_ATP-bd"/>
</dbReference>
<dbReference type="PROSITE" id="PS51198">
    <property type="entry name" value="UVRD_HELICASE_ATP_BIND"/>
    <property type="match status" value="1"/>
</dbReference>
<dbReference type="GO" id="GO:0003677">
    <property type="term" value="F:DNA binding"/>
    <property type="evidence" value="ECO:0007669"/>
    <property type="project" value="InterPro"/>
</dbReference>
<dbReference type="GO" id="GO:0043138">
    <property type="term" value="F:3'-5' DNA helicase activity"/>
    <property type="evidence" value="ECO:0000318"/>
    <property type="project" value="GO_Central"/>
</dbReference>
<dbReference type="eggNOG" id="KOG2108">
    <property type="taxonomic scope" value="Eukaryota"/>
</dbReference>
<dbReference type="SUPFAM" id="SSF52540">
    <property type="entry name" value="P-loop containing nucleoside triphosphate hydrolases"/>
    <property type="match status" value="1"/>
</dbReference>
<keyword evidence="6" id="KW-0413">Isomerase</keyword>
<keyword evidence="5" id="KW-0067">ATP-binding</keyword>
<dbReference type="Proteomes" id="UP000189703">
    <property type="component" value="Unplaced"/>
</dbReference>
<evidence type="ECO:0000313" key="11">
    <source>
        <dbReference type="Proteomes" id="UP000189703"/>
    </source>
</evidence>
<dbReference type="OMA" id="FILYVMM"/>
<dbReference type="STRING" id="4432.A0A1U7ZF24"/>
<evidence type="ECO:0000256" key="10">
    <source>
        <dbReference type="SAM" id="MobiDB-lite"/>
    </source>
</evidence>
<evidence type="ECO:0000256" key="6">
    <source>
        <dbReference type="ARBA" id="ARBA00023235"/>
    </source>
</evidence>
<dbReference type="PANTHER" id="PTHR11070">
    <property type="entry name" value="UVRD / RECB / PCRA DNA HELICASE FAMILY MEMBER"/>
    <property type="match status" value="1"/>
</dbReference>
<dbReference type="Gene3D" id="3.40.50.300">
    <property type="entry name" value="P-loop containing nucleotide triphosphate hydrolases"/>
    <property type="match status" value="2"/>
</dbReference>
<dbReference type="InterPro" id="IPR000212">
    <property type="entry name" value="DNA_helicase_UvrD/REP"/>
</dbReference>
<name>A0A1U7ZF24_NELNU</name>
<keyword evidence="11" id="KW-1185">Reference proteome</keyword>
<comment type="catalytic activity">
    <reaction evidence="9">
        <text>ATP + H2O = ADP + phosphate + H(+)</text>
        <dbReference type="Rhea" id="RHEA:13065"/>
        <dbReference type="ChEBI" id="CHEBI:15377"/>
        <dbReference type="ChEBI" id="CHEBI:15378"/>
        <dbReference type="ChEBI" id="CHEBI:30616"/>
        <dbReference type="ChEBI" id="CHEBI:43474"/>
        <dbReference type="ChEBI" id="CHEBI:456216"/>
        <dbReference type="EC" id="5.6.2.4"/>
    </reaction>
</comment>
<dbReference type="InterPro" id="IPR014017">
    <property type="entry name" value="DNA_helicase_UvrD-like_C"/>
</dbReference>
<dbReference type="EC" id="5.6.2.4" evidence="8"/>
<dbReference type="InterPro" id="IPR013986">
    <property type="entry name" value="DExx_box_DNA_helicase_dom_sf"/>
</dbReference>
<dbReference type="GO" id="GO:0005524">
    <property type="term" value="F:ATP binding"/>
    <property type="evidence" value="ECO:0007669"/>
    <property type="project" value="UniProtKB-UniRule"/>
</dbReference>
<reference evidence="12" key="1">
    <citation type="submission" date="2025-08" db="UniProtKB">
        <authorList>
            <consortium name="RefSeq"/>
        </authorList>
    </citation>
    <scope>IDENTIFICATION</scope>
</reference>
<dbReference type="Gene3D" id="1.10.10.160">
    <property type="match status" value="1"/>
</dbReference>
<evidence type="ECO:0000313" key="12">
    <source>
        <dbReference type="RefSeq" id="XP_010246077.1"/>
    </source>
</evidence>
<feature type="compositionally biased region" description="Basic and acidic residues" evidence="10">
    <location>
        <begin position="210"/>
        <end position="223"/>
    </location>
</feature>
<dbReference type="PANTHER" id="PTHR11070:SF61">
    <property type="entry name" value="DNA 3'-5' HELICASE"/>
    <property type="match status" value="1"/>
</dbReference>
<accession>A0A1U7ZF24</accession>
<evidence type="ECO:0000256" key="3">
    <source>
        <dbReference type="ARBA" id="ARBA00022801"/>
    </source>
</evidence>
<evidence type="ECO:0000256" key="7">
    <source>
        <dbReference type="ARBA" id="ARBA00034617"/>
    </source>
</evidence>
<organism evidence="11 12">
    <name type="scientific">Nelumbo nucifera</name>
    <name type="common">Sacred lotus</name>
    <dbReference type="NCBI Taxonomy" id="4432"/>
    <lineage>
        <taxon>Eukaryota</taxon>
        <taxon>Viridiplantae</taxon>
        <taxon>Streptophyta</taxon>
        <taxon>Embryophyta</taxon>
        <taxon>Tracheophyta</taxon>
        <taxon>Spermatophyta</taxon>
        <taxon>Magnoliopsida</taxon>
        <taxon>Proteales</taxon>
        <taxon>Nelumbonaceae</taxon>
        <taxon>Nelumbo</taxon>
    </lineage>
</organism>
<keyword evidence="4" id="KW-0347">Helicase</keyword>
<dbReference type="Pfam" id="PF00580">
    <property type="entry name" value="UvrD-helicase"/>
    <property type="match status" value="1"/>
</dbReference>
<dbReference type="GO" id="GO:0016787">
    <property type="term" value="F:hydrolase activity"/>
    <property type="evidence" value="ECO:0007669"/>
    <property type="project" value="UniProtKB-UniRule"/>
</dbReference>
<dbReference type="KEGG" id="nnu:104589442"/>
<dbReference type="GO" id="GO:0000725">
    <property type="term" value="P:recombinational repair"/>
    <property type="evidence" value="ECO:0000318"/>
    <property type="project" value="GO_Central"/>
</dbReference>
<dbReference type="OrthoDB" id="1470711at2759"/>
<gene>
    <name evidence="12" type="primary">LOC104589442</name>
</gene>
<dbReference type="AlphaFoldDB" id="A0A1U7ZF24"/>
<evidence type="ECO:0000256" key="4">
    <source>
        <dbReference type="ARBA" id="ARBA00022806"/>
    </source>
</evidence>
<dbReference type="GO" id="GO:0005634">
    <property type="term" value="C:nucleus"/>
    <property type="evidence" value="ECO:0000318"/>
    <property type="project" value="GO_Central"/>
</dbReference>
<evidence type="ECO:0000256" key="8">
    <source>
        <dbReference type="ARBA" id="ARBA00034808"/>
    </source>
</evidence>
<proteinExistence type="inferred from homology"/>
<dbReference type="RefSeq" id="XP_010246077.1">
    <property type="nucleotide sequence ID" value="XM_010247775.2"/>
</dbReference>
<evidence type="ECO:0000256" key="5">
    <source>
        <dbReference type="ARBA" id="ARBA00022840"/>
    </source>
</evidence>
<keyword evidence="2" id="KW-0547">Nucleotide-binding</keyword>
<feature type="region of interest" description="Disordered" evidence="10">
    <location>
        <begin position="210"/>
        <end position="239"/>
    </location>
</feature>
<dbReference type="Gene3D" id="1.10.486.10">
    <property type="entry name" value="PCRA, domain 4"/>
    <property type="match status" value="1"/>
</dbReference>
<evidence type="ECO:0000256" key="1">
    <source>
        <dbReference type="ARBA" id="ARBA00009922"/>
    </source>
</evidence>
<evidence type="ECO:0000256" key="9">
    <source>
        <dbReference type="ARBA" id="ARBA00048988"/>
    </source>
</evidence>
<protein>
    <recommendedName>
        <fullName evidence="8">DNA 3'-5' helicase</fullName>
        <ecNumber evidence="8">5.6.2.4</ecNumber>
    </recommendedName>
</protein>
<sequence>MSKENASETLPLPSEGLTAEQKTRISQNFRAAKALLARKRPRDVATIPFRTPGKEAHSLYPMAPASSNSRLPLAEIPVNTPSPIPIKGARLTNDKFIRSCPERISIKSAIEHAQFGTGVQEVSKEDGVVMISVITPDKQLESCNLSDAFCSTSVLDDDIDELVLKEIDALCEQRSAEKLQKQHLCNNIPVESQSNENRAGYQSSLESATIEKEKQDACSDHLVGRQSNENTSSDETKGVLRVEAEAEAEADGINASPDVESEGLPQTYSEYLRGLNDKQQEAALSDVSVPLMIIAGPGSGKTSTMVGRVLTLLNEGIGASHILAMTFTTAAASEMRDRIGAVTGKLVAKELMISTFHSFCLQLCRSHAEKLGRTSEFLVYGHGQQRRAIIEAVRLLENARKNEQNEQNLVSWELNEDSSGLEYCKGRSKKWQKFLIQAKASGRTPSECRKLGDEIGAAILGNYSDILKSCNALDYHDLIICSVELLTDFPEVYCECQNTWKALVIDEFQDTSAMQYKLLRILASHNCITIVGDEDQSIFSFNGADVSGFDSFRKDFPGHKEIRLTKNYRSTQYIVEAASSLIRNNVKRCQLKQVTTDNSSGCKVIVKECHNEDAQCAFVVDKIMEIVSNGSDAKCSFGSIAILYRRQVSGKAFQIAFRNRKIPFNVHGVAFYRKKVIKSIMAMLKTTLPGCDDGPFRQAFKALLLCEKEEKKRVIEYIDKICTVRKCSFMSAACDIFSAKISGTFKRRQLSHGRKVLLTLEMISKLVQREQSISVVITSVANLLPQKYLLEQRAVVDVDSGKLLNEDNDIRSVLQYLLDDVSDFLSTHFSNTDVEGDCVLEKKGCIKVLKAFVDYISAREVENFRARRRDNEDSVTLTTIHQSKGLEWDTVFIVKANESEIPLLHEYNGVVNESGTSLEEERRLLYVAMTRARKKLYILYVVMDSNWQLLRPSRFLKEIPDHLLEVQGELVRKDLQKIPRELSEGKSQFSVAAAEHEQFLKADVGETDTSNTLGGEVFNVPPELLLGSNGNNFLRRFNLEDRSIISHLFHQWAKKQAFQNPKRLLDKVGFVIDERLRIKTCKNKDVLRALKSSLKCEEAFHYAEYVLSWEQIPADKRAHLMREKQEHFQKLRIENAMGSSEATSKQIAYLQNLGCTIVPTSRLHASHLIEQYKSL</sequence>
<dbReference type="FunCoup" id="A0A1U7ZF24">
    <property type="interactions" value="678"/>
</dbReference>
<dbReference type="Pfam" id="PF13361">
    <property type="entry name" value="UvrD_C"/>
    <property type="match status" value="1"/>
</dbReference>
<evidence type="ECO:0000256" key="2">
    <source>
        <dbReference type="ARBA" id="ARBA00022741"/>
    </source>
</evidence>
<dbReference type="GeneID" id="104589442"/>
<comment type="catalytic activity">
    <reaction evidence="7">
        <text>Couples ATP hydrolysis with the unwinding of duplex DNA by translocating in the 3'-5' direction.</text>
        <dbReference type="EC" id="5.6.2.4"/>
    </reaction>
</comment>
<dbReference type="InterPro" id="IPR027417">
    <property type="entry name" value="P-loop_NTPase"/>
</dbReference>
<dbReference type="CDD" id="cd17932">
    <property type="entry name" value="DEXQc_UvrD"/>
    <property type="match status" value="1"/>
</dbReference>
<comment type="similarity">
    <text evidence="1">Belongs to the helicase family. UvrD subfamily.</text>
</comment>
<feature type="region of interest" description="Disordered" evidence="10">
    <location>
        <begin position="1"/>
        <end position="23"/>
    </location>
</feature>